<evidence type="ECO:0000256" key="12">
    <source>
        <dbReference type="ARBA" id="ARBA00050489"/>
    </source>
</evidence>
<dbReference type="GO" id="GO:0006666">
    <property type="term" value="P:3-keto-sphinganine metabolic process"/>
    <property type="evidence" value="ECO:0000318"/>
    <property type="project" value="GO_Central"/>
</dbReference>
<evidence type="ECO:0000313" key="17">
    <source>
        <dbReference type="EMBL" id="KMZ59562.1"/>
    </source>
</evidence>
<dbReference type="OrthoDB" id="37659at2759"/>
<keyword evidence="8" id="KW-0746">Sphingolipid metabolism</keyword>
<dbReference type="SMART" id="SM00822">
    <property type="entry name" value="PKS_KR"/>
    <property type="match status" value="1"/>
</dbReference>
<evidence type="ECO:0000256" key="13">
    <source>
        <dbReference type="ARBA" id="ARBA00081952"/>
    </source>
</evidence>
<dbReference type="GO" id="GO:0030148">
    <property type="term" value="P:sphingolipid biosynthetic process"/>
    <property type="evidence" value="ECO:0000318"/>
    <property type="project" value="GO_Central"/>
</dbReference>
<evidence type="ECO:0000256" key="8">
    <source>
        <dbReference type="ARBA" id="ARBA00022919"/>
    </source>
</evidence>
<protein>
    <recommendedName>
        <fullName evidence="11">3-dehydrosphinganine reductase</fullName>
        <ecNumber evidence="11">1.1.1.102</ecNumber>
    </recommendedName>
    <alternativeName>
        <fullName evidence="14">3-ketodihydrosphingosine reductase</fullName>
    </alternativeName>
    <alternativeName>
        <fullName evidence="13">3-ketosphinganine reductase</fullName>
    </alternativeName>
</protein>
<evidence type="ECO:0000256" key="9">
    <source>
        <dbReference type="ARBA" id="ARBA00023002"/>
    </source>
</evidence>
<evidence type="ECO:0000256" key="2">
    <source>
        <dbReference type="ARBA" id="ARBA00004760"/>
    </source>
</evidence>
<dbReference type="EC" id="1.1.1.102" evidence="11"/>
<dbReference type="PROSITE" id="PS00061">
    <property type="entry name" value="ADH_SHORT"/>
    <property type="match status" value="1"/>
</dbReference>
<dbReference type="SUPFAM" id="SSF51735">
    <property type="entry name" value="NAD(P)-binding Rossmann-fold domains"/>
    <property type="match status" value="1"/>
</dbReference>
<keyword evidence="18" id="KW-1185">Reference proteome</keyword>
<dbReference type="InterPro" id="IPR057326">
    <property type="entry name" value="KR_dom"/>
</dbReference>
<dbReference type="OMA" id="ICGVFEE"/>
<keyword evidence="10" id="KW-0443">Lipid metabolism</keyword>
<dbReference type="EMBL" id="LFYR01001770">
    <property type="protein sequence ID" value="KMZ59562.1"/>
    <property type="molecule type" value="Genomic_DNA"/>
</dbReference>
<dbReference type="Pfam" id="PF00106">
    <property type="entry name" value="adh_short"/>
    <property type="match status" value="1"/>
</dbReference>
<comment type="caution">
    <text evidence="17">The sequence shown here is derived from an EMBL/GenBank/DDBJ whole genome shotgun (WGS) entry which is preliminary data.</text>
</comment>
<dbReference type="STRING" id="29655.A0A0K9NU23"/>
<evidence type="ECO:0000256" key="14">
    <source>
        <dbReference type="ARBA" id="ARBA00083783"/>
    </source>
</evidence>
<dbReference type="AlphaFoldDB" id="A0A0K9NU23"/>
<dbReference type="PRINTS" id="PR00080">
    <property type="entry name" value="SDRFAMILY"/>
</dbReference>
<dbReference type="InterPro" id="IPR020904">
    <property type="entry name" value="Sc_DH/Rdtase_CS"/>
</dbReference>
<evidence type="ECO:0000256" key="7">
    <source>
        <dbReference type="ARBA" id="ARBA00022857"/>
    </source>
</evidence>
<reference evidence="18" key="1">
    <citation type="journal article" date="2016" name="Nature">
        <title>The genome of the seagrass Zostera marina reveals angiosperm adaptation to the sea.</title>
        <authorList>
            <person name="Olsen J.L."/>
            <person name="Rouze P."/>
            <person name="Verhelst B."/>
            <person name="Lin Y.-C."/>
            <person name="Bayer T."/>
            <person name="Collen J."/>
            <person name="Dattolo E."/>
            <person name="De Paoli E."/>
            <person name="Dittami S."/>
            <person name="Maumus F."/>
            <person name="Michel G."/>
            <person name="Kersting A."/>
            <person name="Lauritano C."/>
            <person name="Lohaus R."/>
            <person name="Toepel M."/>
            <person name="Tonon T."/>
            <person name="Vanneste K."/>
            <person name="Amirebrahimi M."/>
            <person name="Brakel J."/>
            <person name="Bostroem C."/>
            <person name="Chovatia M."/>
            <person name="Grimwood J."/>
            <person name="Jenkins J.W."/>
            <person name="Jueterbock A."/>
            <person name="Mraz A."/>
            <person name="Stam W.T."/>
            <person name="Tice H."/>
            <person name="Bornberg-Bauer E."/>
            <person name="Green P.J."/>
            <person name="Pearson G.A."/>
            <person name="Procaccini G."/>
            <person name="Duarte C.M."/>
            <person name="Schmutz J."/>
            <person name="Reusch T.B.H."/>
            <person name="Van de Peer Y."/>
        </authorList>
    </citation>
    <scope>NUCLEOTIDE SEQUENCE [LARGE SCALE GENOMIC DNA]</scope>
    <source>
        <strain evidence="18">cv. Finnish</strain>
    </source>
</reference>
<dbReference type="Proteomes" id="UP000036987">
    <property type="component" value="Unassembled WGS sequence"/>
</dbReference>
<evidence type="ECO:0000256" key="11">
    <source>
        <dbReference type="ARBA" id="ARBA00026112"/>
    </source>
</evidence>
<dbReference type="GO" id="GO:0000166">
    <property type="term" value="F:nucleotide binding"/>
    <property type="evidence" value="ECO:0007669"/>
    <property type="project" value="UniProtKB-KW"/>
</dbReference>
<keyword evidence="7" id="KW-0521">NADP</keyword>
<evidence type="ECO:0000256" key="4">
    <source>
        <dbReference type="ARBA" id="ARBA00006484"/>
    </source>
</evidence>
<comment type="subcellular location">
    <subcellularLocation>
        <location evidence="1">Endoplasmic reticulum</location>
    </subcellularLocation>
</comment>
<keyword evidence="5" id="KW-0547">Nucleotide-binding</keyword>
<dbReference type="Gene3D" id="3.40.50.720">
    <property type="entry name" value="NAD(P)-binding Rossmann-like Domain"/>
    <property type="match status" value="1"/>
</dbReference>
<proteinExistence type="inferred from homology"/>
<dbReference type="FunFam" id="3.40.50.720:FF:000165">
    <property type="entry name" value="3-ketodihydrosphingosine reductase"/>
    <property type="match status" value="1"/>
</dbReference>
<evidence type="ECO:0000313" key="18">
    <source>
        <dbReference type="Proteomes" id="UP000036987"/>
    </source>
</evidence>
<feature type="domain" description="Ketoreductase" evidence="16">
    <location>
        <begin position="36"/>
        <end position="206"/>
    </location>
</feature>
<accession>A0A0K9NU23</accession>
<comment type="pathway">
    <text evidence="3">Sphingolipid metabolism.</text>
</comment>
<comment type="similarity">
    <text evidence="4 15">Belongs to the short-chain dehydrogenases/reductases (SDR) family.</text>
</comment>
<dbReference type="CDD" id="cd08939">
    <property type="entry name" value="KDSR-like_SDR_c"/>
    <property type="match status" value="1"/>
</dbReference>
<evidence type="ECO:0000256" key="3">
    <source>
        <dbReference type="ARBA" id="ARBA00004991"/>
    </source>
</evidence>
<comment type="pathway">
    <text evidence="2">Lipid metabolism; sphingolipid metabolism.</text>
</comment>
<dbReference type="InterPro" id="IPR002347">
    <property type="entry name" value="SDR_fam"/>
</dbReference>
<dbReference type="PRINTS" id="PR00081">
    <property type="entry name" value="GDHRDH"/>
</dbReference>
<dbReference type="PANTHER" id="PTHR43550">
    <property type="entry name" value="3-KETODIHYDROSPHINGOSINE REDUCTASE"/>
    <property type="match status" value="1"/>
</dbReference>
<comment type="catalytic activity">
    <reaction evidence="12">
        <text>sphinganine + NADP(+) = 3-oxosphinganine + NADPH + H(+)</text>
        <dbReference type="Rhea" id="RHEA:22640"/>
        <dbReference type="ChEBI" id="CHEBI:15378"/>
        <dbReference type="ChEBI" id="CHEBI:57783"/>
        <dbReference type="ChEBI" id="CHEBI:57817"/>
        <dbReference type="ChEBI" id="CHEBI:58299"/>
        <dbReference type="ChEBI" id="CHEBI:58349"/>
        <dbReference type="EC" id="1.1.1.102"/>
    </reaction>
</comment>
<keyword evidence="6" id="KW-0256">Endoplasmic reticulum</keyword>
<evidence type="ECO:0000256" key="15">
    <source>
        <dbReference type="RuleBase" id="RU000363"/>
    </source>
</evidence>
<dbReference type="GO" id="GO:0047560">
    <property type="term" value="F:3-dehydrosphinganine reductase activity"/>
    <property type="evidence" value="ECO:0000318"/>
    <property type="project" value="GO_Central"/>
</dbReference>
<gene>
    <name evidence="17" type="ORF">ZOSMA_67G00550</name>
</gene>
<dbReference type="InterPro" id="IPR045022">
    <property type="entry name" value="KDSR-like"/>
</dbReference>
<keyword evidence="9" id="KW-0560">Oxidoreductase</keyword>
<sequence length="335" mass="36009">MALIIYLIVVGFFSFLLVLLRFLCCPHPVKIPIKGRHVFITGGSSGIGLALAHQAASSGARVSILARNLSKLQEAKKAIRKATGVDVTVYSADVRDMEAVRSAIDAAGTIDVLICNQGVFTPKELLNVDMEEVKFTLDVNVVGTIHLIKAALPKMKAAVGGLPRSIGIMSSQAGQVGIYGYTAYSASKFALRGLAESLQQEVISDNIHISLIFPPDTETPGLIEEQKSRPEITNILAGSSGGLKAEDVAEKALAGIQSGNFIVSCNFLGHMLSVSTAGLSPQRSCIMAFIELFSIGLMRFIGLCFQWNWYGVIAKYRKEQVNKSPVTKVDTKKHA</sequence>
<evidence type="ECO:0000256" key="10">
    <source>
        <dbReference type="ARBA" id="ARBA00023098"/>
    </source>
</evidence>
<name>A0A0K9NU23_ZOSMR</name>
<evidence type="ECO:0000256" key="5">
    <source>
        <dbReference type="ARBA" id="ARBA00022741"/>
    </source>
</evidence>
<dbReference type="PANTHER" id="PTHR43550:SF3">
    <property type="entry name" value="3-KETODIHYDROSPHINGOSINE REDUCTASE"/>
    <property type="match status" value="1"/>
</dbReference>
<organism evidence="17 18">
    <name type="scientific">Zostera marina</name>
    <name type="common">Eelgrass</name>
    <dbReference type="NCBI Taxonomy" id="29655"/>
    <lineage>
        <taxon>Eukaryota</taxon>
        <taxon>Viridiplantae</taxon>
        <taxon>Streptophyta</taxon>
        <taxon>Embryophyta</taxon>
        <taxon>Tracheophyta</taxon>
        <taxon>Spermatophyta</taxon>
        <taxon>Magnoliopsida</taxon>
        <taxon>Liliopsida</taxon>
        <taxon>Zosteraceae</taxon>
        <taxon>Zostera</taxon>
    </lineage>
</organism>
<evidence type="ECO:0000256" key="6">
    <source>
        <dbReference type="ARBA" id="ARBA00022824"/>
    </source>
</evidence>
<dbReference type="GO" id="GO:0005789">
    <property type="term" value="C:endoplasmic reticulum membrane"/>
    <property type="evidence" value="ECO:0000318"/>
    <property type="project" value="GO_Central"/>
</dbReference>
<dbReference type="InterPro" id="IPR036291">
    <property type="entry name" value="NAD(P)-bd_dom_sf"/>
</dbReference>
<evidence type="ECO:0000256" key="1">
    <source>
        <dbReference type="ARBA" id="ARBA00004240"/>
    </source>
</evidence>
<evidence type="ECO:0000259" key="16">
    <source>
        <dbReference type="SMART" id="SM00822"/>
    </source>
</evidence>